<feature type="compositionally biased region" description="Basic and acidic residues" evidence="1">
    <location>
        <begin position="1"/>
        <end position="19"/>
    </location>
</feature>
<dbReference type="AlphaFoldDB" id="A0ABD1R9U3"/>
<sequence length="102" mass="11426">MEDHPRQRLGRALEPDRETTQGLMAVGSPILIHRTSNGDQETTRDSDVGSRVLKSIFRRKRDDGSKLHTSPSMEYRRQPEKGLGCGFLGHKSPTTVRELGVV</sequence>
<dbReference type="EMBL" id="JBFOLK010000009">
    <property type="protein sequence ID" value="KAL2485193.1"/>
    <property type="molecule type" value="Genomic_DNA"/>
</dbReference>
<protein>
    <submittedName>
        <fullName evidence="2">Uncharacterized protein</fullName>
    </submittedName>
</protein>
<reference evidence="3" key="1">
    <citation type="submission" date="2024-07" db="EMBL/GenBank/DDBJ databases">
        <title>Two chromosome-level genome assemblies of Korean endemic species Abeliophyllum distichum and Forsythia ovata (Oleaceae).</title>
        <authorList>
            <person name="Jang H."/>
        </authorList>
    </citation>
    <scope>NUCLEOTIDE SEQUENCE [LARGE SCALE GENOMIC DNA]</scope>
</reference>
<evidence type="ECO:0000313" key="2">
    <source>
        <dbReference type="EMBL" id="KAL2485193.1"/>
    </source>
</evidence>
<name>A0ABD1R9U3_9LAMI</name>
<feature type="region of interest" description="Disordered" evidence="1">
    <location>
        <begin position="1"/>
        <end position="24"/>
    </location>
</feature>
<dbReference type="Proteomes" id="UP001604336">
    <property type="component" value="Unassembled WGS sequence"/>
</dbReference>
<evidence type="ECO:0000313" key="3">
    <source>
        <dbReference type="Proteomes" id="UP001604336"/>
    </source>
</evidence>
<accession>A0ABD1R9U3</accession>
<comment type="caution">
    <text evidence="2">The sequence shown here is derived from an EMBL/GenBank/DDBJ whole genome shotgun (WGS) entry which is preliminary data.</text>
</comment>
<evidence type="ECO:0000256" key="1">
    <source>
        <dbReference type="SAM" id="MobiDB-lite"/>
    </source>
</evidence>
<organism evidence="2 3">
    <name type="scientific">Abeliophyllum distichum</name>
    <dbReference type="NCBI Taxonomy" id="126358"/>
    <lineage>
        <taxon>Eukaryota</taxon>
        <taxon>Viridiplantae</taxon>
        <taxon>Streptophyta</taxon>
        <taxon>Embryophyta</taxon>
        <taxon>Tracheophyta</taxon>
        <taxon>Spermatophyta</taxon>
        <taxon>Magnoliopsida</taxon>
        <taxon>eudicotyledons</taxon>
        <taxon>Gunneridae</taxon>
        <taxon>Pentapetalae</taxon>
        <taxon>asterids</taxon>
        <taxon>lamiids</taxon>
        <taxon>Lamiales</taxon>
        <taxon>Oleaceae</taxon>
        <taxon>Forsythieae</taxon>
        <taxon>Abeliophyllum</taxon>
    </lineage>
</organism>
<proteinExistence type="predicted"/>
<gene>
    <name evidence="2" type="ORF">Adt_29949</name>
</gene>
<keyword evidence="3" id="KW-1185">Reference proteome</keyword>
<feature type="region of interest" description="Disordered" evidence="1">
    <location>
        <begin position="59"/>
        <end position="90"/>
    </location>
</feature>